<dbReference type="AlphaFoldDB" id="A0A6B3NKX6"/>
<comment type="caution">
    <text evidence="1">The sequence shown here is derived from an EMBL/GenBank/DDBJ whole genome shotgun (WGS) entry which is preliminary data.</text>
</comment>
<evidence type="ECO:0000313" key="1">
    <source>
        <dbReference type="EMBL" id="NER32400.1"/>
    </source>
</evidence>
<organism evidence="1">
    <name type="scientific">Symploca sp. SIO1C4</name>
    <dbReference type="NCBI Taxonomy" id="2607765"/>
    <lineage>
        <taxon>Bacteria</taxon>
        <taxon>Bacillati</taxon>
        <taxon>Cyanobacteriota</taxon>
        <taxon>Cyanophyceae</taxon>
        <taxon>Coleofasciculales</taxon>
        <taxon>Coleofasciculaceae</taxon>
        <taxon>Symploca</taxon>
    </lineage>
</organism>
<reference evidence="1" key="1">
    <citation type="submission" date="2019-11" db="EMBL/GenBank/DDBJ databases">
        <title>Genomic insights into an expanded diversity of filamentous marine cyanobacteria reveals the extraordinary biosynthetic potential of Moorea and Okeania.</title>
        <authorList>
            <person name="Ferreira Leao T."/>
            <person name="Wang M."/>
            <person name="Moss N."/>
            <person name="Da Silva R."/>
            <person name="Sanders J."/>
            <person name="Nurk S."/>
            <person name="Gurevich A."/>
            <person name="Humphrey G."/>
            <person name="Reher R."/>
            <person name="Zhu Q."/>
            <person name="Belda-Ferre P."/>
            <person name="Glukhov E."/>
            <person name="Rex R."/>
            <person name="Dorrestein P.C."/>
            <person name="Knight R."/>
            <person name="Pevzner P."/>
            <person name="Gerwick W.H."/>
            <person name="Gerwick L."/>
        </authorList>
    </citation>
    <scope>NUCLEOTIDE SEQUENCE</scope>
    <source>
        <strain evidence="1">SIO1C4</strain>
    </source>
</reference>
<protein>
    <submittedName>
        <fullName evidence="1">Uncharacterized protein</fullName>
    </submittedName>
</protein>
<dbReference type="EMBL" id="JAAHFQ010001222">
    <property type="protein sequence ID" value="NER32400.1"/>
    <property type="molecule type" value="Genomic_DNA"/>
</dbReference>
<accession>A0A6B3NKX6</accession>
<sequence>MSLVELSPARCLVAALCRHDEVMVSVDFEQGLLHDGSQHEDDGFGDLRTNLSMIINKQTFCFRQD</sequence>
<name>A0A6B3NKX6_9CYAN</name>
<gene>
    <name evidence="1" type="ORF">F6J89_33595</name>
</gene>
<proteinExistence type="predicted"/>